<reference evidence="4" key="5">
    <citation type="journal article" date="2017" name="Plant J.">
        <title>Araport11: a complete reannotation of the Arabidopsis thaliana reference genome.</title>
        <authorList>
            <person name="Cheng C.Y."/>
            <person name="Krishnakumar V."/>
            <person name="Chan A.P."/>
            <person name="Thibaud-Nissen F."/>
            <person name="Schobel S."/>
            <person name="Town C.D."/>
        </authorList>
    </citation>
    <scope>GENOME REANNOTATION</scope>
    <source>
        <strain evidence="4">cv. Columbia</strain>
    </source>
</reference>
<dbReference type="TAIR" id="AT1G53480">
    <property type="gene designation" value="MRD1"/>
</dbReference>
<evidence type="ECO:0000313" key="3">
    <source>
        <dbReference type="EMBL" id="AEE32946.1"/>
    </source>
</evidence>
<keyword evidence="4" id="KW-1185">Reference proteome</keyword>
<proteinExistence type="predicted"/>
<dbReference type="PaxDb" id="3702-AT1G53480.1"/>
<dbReference type="EMBL" id="AC018748">
    <property type="protein sequence ID" value="AAF78441.1"/>
    <property type="molecule type" value="Genomic_DNA"/>
</dbReference>
<evidence type="ECO:0000313" key="2">
    <source>
        <dbReference type="EMBL" id="AAF78441.1"/>
    </source>
</evidence>
<reference evidence="2" key="2">
    <citation type="submission" date="2000-06" db="EMBL/GenBank/DDBJ databases">
        <title>The sequence of BAC T3F20 from Arabidopsis thaliana chromosome 1.</title>
        <authorList>
            <person name="Lee J.M."/>
            <person name="Vaysberg M."/>
            <person name="Sakano H."/>
            <person name="Lenz C."/>
            <person name="Liu S.X."/>
            <person name="Pham P."/>
            <person name="Toriumi M."/>
            <person name="Yu G."/>
            <person name="Chin C."/>
            <person name="Chiou J."/>
            <person name="Choi E."/>
            <person name="Chung M."/>
            <person name="Gonzalez A."/>
            <person name="Howng B."/>
            <person name="Liu A."/>
            <person name="Altafi H."/>
            <person name="Brooks S."/>
            <person name="Buehler E."/>
            <person name="Chao Q."/>
            <person name="Conn L."/>
            <person name="Conway A.B."/>
            <person name="Hansen N.F."/>
            <person name="Johnson-Hopson C."/>
            <person name="Khan S."/>
            <person name="Kim C."/>
            <person name="Lam B."/>
            <person name="Miranda M."/>
            <person name="Nguyen M."/>
            <person name="Palm C.J."/>
            <person name="Shinn P."/>
            <person name="Southwick A."/>
            <person name="Davis R.W."/>
            <person name="Ecker J.R."/>
            <person name="Federspiel N.A."/>
            <person name="Theologis A."/>
        </authorList>
    </citation>
    <scope>NUCLEOTIDE SEQUENCE</scope>
</reference>
<reference evidence="3 4" key="1">
    <citation type="journal article" date="2000" name="Nature">
        <title>Sequence and analysis of chromosome 1 of the plant Arabidopsis thaliana.</title>
        <authorList>
            <person name="Theologis A."/>
            <person name="Ecker J.R."/>
            <person name="Palm C.J."/>
            <person name="Federspiel N.A."/>
            <person name="Kaul S."/>
            <person name="White O."/>
            <person name="Alonso J."/>
            <person name="Altafi H."/>
            <person name="Araujo R."/>
            <person name="Bowman C.L."/>
            <person name="Brooks S.Y."/>
            <person name="Buehler E."/>
            <person name="Chan A."/>
            <person name="Chao Q."/>
            <person name="Chen H."/>
            <person name="Cheuk R.F."/>
            <person name="Chin C.W."/>
            <person name="Chung M.K."/>
            <person name="Conn L."/>
            <person name="Conway A.B."/>
            <person name="Conway A.R."/>
            <person name="Creasy T.H."/>
            <person name="Dewar K."/>
            <person name="Dunn P."/>
            <person name="Etgu P."/>
            <person name="Feldblyum T.V."/>
            <person name="Feng J."/>
            <person name="Fong B."/>
            <person name="Fujii C.Y."/>
            <person name="Gill J.E."/>
            <person name="Goldsmith A.D."/>
            <person name="Haas B."/>
            <person name="Hansen N.F."/>
            <person name="Hughes B."/>
            <person name="Huizar L."/>
            <person name="Hunter J.L."/>
            <person name="Jenkins J."/>
            <person name="Johnson-Hopson C."/>
            <person name="Khan S."/>
            <person name="Khaykin E."/>
            <person name="Kim C.J."/>
            <person name="Koo H.L."/>
            <person name="Kremenetskaia I."/>
            <person name="Kurtz D.B."/>
            <person name="Kwan A."/>
            <person name="Lam B."/>
            <person name="Langin-Hooper S."/>
            <person name="Lee A."/>
            <person name="Lee J.M."/>
            <person name="Lenz C.A."/>
            <person name="Li J.H."/>
            <person name="Li Y."/>
            <person name="Lin X."/>
            <person name="Liu S.X."/>
            <person name="Liu Z.A."/>
            <person name="Luros J.S."/>
            <person name="Maiti R."/>
            <person name="Marziali A."/>
            <person name="Militscher J."/>
            <person name="Miranda M."/>
            <person name="Nguyen M."/>
            <person name="Nierman W.C."/>
            <person name="Osborne B.I."/>
            <person name="Pai G."/>
            <person name="Peterson J."/>
            <person name="Pham P.K."/>
            <person name="Rizzo M."/>
            <person name="Rooney T."/>
            <person name="Rowley D."/>
            <person name="Sakano H."/>
            <person name="Salzberg S.L."/>
            <person name="Schwartz J.R."/>
            <person name="Shinn P."/>
            <person name="Southwick A.M."/>
            <person name="Sun H."/>
            <person name="Tallon L.J."/>
            <person name="Tambunga G."/>
            <person name="Toriumi M.J."/>
            <person name="Town C.D."/>
            <person name="Utterback T."/>
            <person name="Van Aken S."/>
            <person name="Vaysberg M."/>
            <person name="Vysotskaia V.S."/>
            <person name="Walker M."/>
            <person name="Wu D."/>
            <person name="Yu G."/>
            <person name="Fraser C.M."/>
            <person name="Venter J.C."/>
            <person name="Davis R.W."/>
        </authorList>
    </citation>
    <scope>NUCLEOTIDE SEQUENCE [LARGE SCALE GENOMIC DNA]</scope>
    <source>
        <strain evidence="4">cv. Columbia</strain>
    </source>
</reference>
<reference evidence="3" key="3">
    <citation type="submission" date="2011-02" db="EMBL/GenBank/DDBJ databases">
        <authorList>
            <consortium name="TAIR"/>
            <person name="Swarbreck D."/>
            <person name="Lamesch P."/>
            <person name="Wilks C."/>
            <person name="Huala E."/>
        </authorList>
    </citation>
    <scope>NUCLEOTIDE SEQUENCE</scope>
</reference>
<organism evidence="2">
    <name type="scientific">Arabidopsis thaliana</name>
    <name type="common">Mouse-ear cress</name>
    <dbReference type="NCBI Taxonomy" id="3702"/>
    <lineage>
        <taxon>Eukaryota</taxon>
        <taxon>Viridiplantae</taxon>
        <taxon>Streptophyta</taxon>
        <taxon>Embryophyta</taxon>
        <taxon>Tracheophyta</taxon>
        <taxon>Spermatophyta</taxon>
        <taxon>Magnoliopsida</taxon>
        <taxon>eudicotyledons</taxon>
        <taxon>Gunneridae</taxon>
        <taxon>Pentapetalae</taxon>
        <taxon>rosids</taxon>
        <taxon>malvids</taxon>
        <taxon>Brassicales</taxon>
        <taxon>Brassicaceae</taxon>
        <taxon>Camelineae</taxon>
        <taxon>Arabidopsis</taxon>
    </lineage>
</organism>
<dbReference type="EMBL" id="CP002684">
    <property type="protein sequence ID" value="AEE32946.1"/>
    <property type="molecule type" value="Genomic_DNA"/>
</dbReference>
<protein>
    <submittedName>
        <fullName evidence="3">Mto 1 responding down 1</fullName>
    </submittedName>
    <submittedName>
        <fullName evidence="2">T3F20.20 protein</fullName>
    </submittedName>
</protein>
<evidence type="ECO:0000313" key="4">
    <source>
        <dbReference type="Proteomes" id="UP000006548"/>
    </source>
</evidence>
<name>Q9LPG4_ARATH</name>
<dbReference type="AlphaFoldDB" id="Q9LPG4"/>
<dbReference type="iPTMnet" id="Q9LPG4"/>
<dbReference type="Araport" id="AT1G53480"/>
<evidence type="ECO:0000313" key="1">
    <source>
        <dbReference type="Araport" id="AT1G53480"/>
    </source>
</evidence>
<dbReference type="GeneID" id="841783"/>
<gene>
    <name evidence="3 5" type="primary">MRD1</name>
    <name evidence="3" type="synonym">ATMRD1</name>
    <name evidence="3" type="synonym">MTO 1 RESPONDING DOWN 1</name>
    <name evidence="2" type="synonym">T3F20.20</name>
    <name evidence="1 3" type="ordered locus">At1g53480</name>
    <name evidence="3" type="ORF">F22G10.14</name>
</gene>
<dbReference type="STRING" id="3702.Q9LPG4"/>
<accession>Q9LPG4</accession>
<sequence length="193" mass="21415">MNSTQQLDSDLRFFRILETNRFINLPDSRLTQTLEIPAAAPPSLWLNQRVLSRRRAEIVLSDGGSLVDLQWGTMTLDDGSRSGGFLRQSLRGGTSPPMNLLGSGGSVLRRYRGRRIVVFELGCEDPIDPGQIYMIQGVLAMLPSTTPDGELMRNGGEKKTIWIVEEEGKLSNKASTSRNFCLSPVDPVEYQSD</sequence>
<dbReference type="Proteomes" id="UP000006548">
    <property type="component" value="Chromosome 1"/>
</dbReference>
<dbReference type="RefSeq" id="NP_175753.1">
    <property type="nucleotide sequence ID" value="NM_104226.1"/>
</dbReference>
<dbReference type="HOGENOM" id="CLU_1410597_0_0_1"/>
<evidence type="ECO:0000313" key="5">
    <source>
        <dbReference type="TAIR" id="AT1G53480"/>
    </source>
</evidence>
<reference evidence="3" key="4">
    <citation type="submission" date="2016-05" db="EMBL/GenBank/DDBJ databases">
        <authorList>
            <person name="Krishnakumar V."/>
            <person name="Cheng C.-Y."/>
            <person name="Chan A.P."/>
            <person name="Schobel S."/>
            <person name="Kim M."/>
            <person name="Ferlanti E.S."/>
            <person name="Belyaeva I."/>
            <person name="Rosen B.D."/>
            <person name="Micklem G."/>
            <person name="Miller J.R."/>
            <person name="Vaughn M."/>
            <person name="Town C.D."/>
        </authorList>
    </citation>
    <scope>NUCLEOTIDE SEQUENCE</scope>
</reference>